<accession>A0A0K2H3K3</accession>
<protein>
    <submittedName>
        <fullName evidence="2">Uncharacterized protein</fullName>
    </submittedName>
</protein>
<evidence type="ECO:0000313" key="3">
    <source>
        <dbReference type="Proteomes" id="UP000058446"/>
    </source>
</evidence>
<evidence type="ECO:0000313" key="2">
    <source>
        <dbReference type="EMBL" id="ALA68619.1"/>
    </source>
</evidence>
<reference evidence="2 3" key="1">
    <citation type="submission" date="2013-10" db="EMBL/GenBank/DDBJ databases">
        <title>Complete genome sequence of Corynebacterium lactis DSM 45799(T), isolated from raw cow milk.</title>
        <authorList>
            <person name="Ruckert C."/>
            <person name="Albersmeier A."/>
            <person name="Lipski A."/>
            <person name="Kalinowski J."/>
        </authorList>
    </citation>
    <scope>NUCLEOTIDE SEQUENCE [LARGE SCALE GENOMIC DNA]</scope>
    <source>
        <strain evidence="2 3">RW2-5</strain>
    </source>
</reference>
<dbReference type="KEGG" id="clw:CLAC_09210"/>
<dbReference type="Proteomes" id="UP000058446">
    <property type="component" value="Chromosome"/>
</dbReference>
<gene>
    <name evidence="2" type="ORF">CLAC_09210</name>
</gene>
<dbReference type="PATRIC" id="fig|1408189.4.peg.1843"/>
<proteinExistence type="predicted"/>
<feature type="region of interest" description="Disordered" evidence="1">
    <location>
        <begin position="64"/>
        <end position="84"/>
    </location>
</feature>
<dbReference type="STRING" id="1408189.CLAC_09210"/>
<sequence length="107" mass="11322">MQSARTDAFIALEAIDEANEALGYALDRLLDEGESKKKLAADFSMPTRQINDALGLVGSAHFRKTDAGHDADDSQNAAEEDTETVIEGESVVEAEDNSDGHPAADGS</sequence>
<organism evidence="2 3">
    <name type="scientific">Corynebacterium lactis RW2-5</name>
    <dbReference type="NCBI Taxonomy" id="1408189"/>
    <lineage>
        <taxon>Bacteria</taxon>
        <taxon>Bacillati</taxon>
        <taxon>Actinomycetota</taxon>
        <taxon>Actinomycetes</taxon>
        <taxon>Mycobacteriales</taxon>
        <taxon>Corynebacteriaceae</taxon>
        <taxon>Corynebacterium</taxon>
    </lineage>
</organism>
<evidence type="ECO:0000256" key="1">
    <source>
        <dbReference type="SAM" id="MobiDB-lite"/>
    </source>
</evidence>
<dbReference type="AlphaFoldDB" id="A0A0K2H3K3"/>
<dbReference type="EMBL" id="CP006841">
    <property type="protein sequence ID" value="ALA68619.1"/>
    <property type="molecule type" value="Genomic_DNA"/>
</dbReference>
<keyword evidence="3" id="KW-1185">Reference proteome</keyword>
<name>A0A0K2H3K3_9CORY</name>